<feature type="transmembrane region" description="Helical" evidence="7">
    <location>
        <begin position="21"/>
        <end position="46"/>
    </location>
</feature>
<keyword evidence="4 7" id="KW-0812">Transmembrane</keyword>
<evidence type="ECO:0000256" key="6">
    <source>
        <dbReference type="ARBA" id="ARBA00023136"/>
    </source>
</evidence>
<dbReference type="EMBL" id="RQXU01000046">
    <property type="protein sequence ID" value="RRH79812.1"/>
    <property type="molecule type" value="Genomic_DNA"/>
</dbReference>
<feature type="transmembrane region" description="Helical" evidence="7">
    <location>
        <begin position="148"/>
        <end position="168"/>
    </location>
</feature>
<proteinExistence type="predicted"/>
<feature type="transmembrane region" description="Helical" evidence="7">
    <location>
        <begin position="90"/>
        <end position="109"/>
    </location>
</feature>
<dbReference type="PROSITE" id="PS50850">
    <property type="entry name" value="MFS"/>
    <property type="match status" value="1"/>
</dbReference>
<feature type="transmembrane region" description="Helical" evidence="7">
    <location>
        <begin position="367"/>
        <end position="393"/>
    </location>
</feature>
<reference evidence="9 10" key="1">
    <citation type="submission" date="2018-11" db="EMBL/GenBank/DDBJ databases">
        <title>The genome of Variovorax sp T529.</title>
        <authorList>
            <person name="Gao J."/>
        </authorList>
    </citation>
    <scope>NUCLEOTIDE SEQUENCE [LARGE SCALE GENOMIC DNA]</scope>
    <source>
        <strain evidence="9 10">T529</strain>
    </source>
</reference>
<gene>
    <name evidence="9" type="ORF">EH244_31525</name>
</gene>
<feature type="transmembrane region" description="Helical" evidence="7">
    <location>
        <begin position="174"/>
        <end position="198"/>
    </location>
</feature>
<keyword evidence="3" id="KW-1003">Cell membrane</keyword>
<evidence type="ECO:0000256" key="5">
    <source>
        <dbReference type="ARBA" id="ARBA00022989"/>
    </source>
</evidence>
<evidence type="ECO:0000256" key="4">
    <source>
        <dbReference type="ARBA" id="ARBA00022692"/>
    </source>
</evidence>
<feature type="domain" description="Major facilitator superfamily (MFS) profile" evidence="8">
    <location>
        <begin position="24"/>
        <end position="513"/>
    </location>
</feature>
<feature type="transmembrane region" description="Helical" evidence="7">
    <location>
        <begin position="58"/>
        <end position="78"/>
    </location>
</feature>
<keyword evidence="5 7" id="KW-1133">Transmembrane helix</keyword>
<dbReference type="PRINTS" id="PR01036">
    <property type="entry name" value="TCRTETB"/>
</dbReference>
<feature type="transmembrane region" description="Helical" evidence="7">
    <location>
        <begin position="316"/>
        <end position="335"/>
    </location>
</feature>
<evidence type="ECO:0000256" key="2">
    <source>
        <dbReference type="ARBA" id="ARBA00022448"/>
    </source>
</evidence>
<comment type="subcellular location">
    <subcellularLocation>
        <location evidence="1">Cell membrane</location>
        <topology evidence="1">Multi-pass membrane protein</topology>
    </subcellularLocation>
</comment>
<accession>A0A3P3E2C8</accession>
<keyword evidence="2" id="KW-0813">Transport</keyword>
<evidence type="ECO:0000313" key="10">
    <source>
        <dbReference type="Proteomes" id="UP000271590"/>
    </source>
</evidence>
<evidence type="ECO:0000256" key="3">
    <source>
        <dbReference type="ARBA" id="ARBA00022475"/>
    </source>
</evidence>
<evidence type="ECO:0000313" key="9">
    <source>
        <dbReference type="EMBL" id="RRH79812.1"/>
    </source>
</evidence>
<organism evidence="9 10">
    <name type="scientific">Variovorax beijingensis</name>
    <dbReference type="NCBI Taxonomy" id="2496117"/>
    <lineage>
        <taxon>Bacteria</taxon>
        <taxon>Pseudomonadati</taxon>
        <taxon>Pseudomonadota</taxon>
        <taxon>Betaproteobacteria</taxon>
        <taxon>Burkholderiales</taxon>
        <taxon>Comamonadaceae</taxon>
        <taxon>Variovorax</taxon>
    </lineage>
</organism>
<dbReference type="PANTHER" id="PTHR42718">
    <property type="entry name" value="MAJOR FACILITATOR SUPERFAMILY MULTIDRUG TRANSPORTER MFSC"/>
    <property type="match status" value="1"/>
</dbReference>
<dbReference type="InterPro" id="IPR020846">
    <property type="entry name" value="MFS_dom"/>
</dbReference>
<name>A0A3P3E2C8_9BURK</name>
<feature type="transmembrane region" description="Helical" evidence="7">
    <location>
        <begin position="276"/>
        <end position="296"/>
    </location>
</feature>
<sequence length="527" mass="53833">MTGRRDKAAGRPPPARATVREWTGLAVIALPCMLYSMDLTVLNLAIPSISEDLKPTASQLLWIVDIYGFFVAGLLVTMGTLGDRIGRRRLLLIGAAAFGIASVLAAFSTSANMLIATRALLGVAGATLAPSTLSLIRNMFLDPGQRTVAIGVWISSYSAGAVIGPVLGGVLLQFFPWGSVFLIGVPVMVLLLVLGPILLPEYRDPEAGRLDLASVALSLGAVLAAIYGIKQVAEHGPDAMSALAIVAGVALGWAFARRQGRLADPMIDLRLFRLPAFSVSLAAYMLACFVMFGIFLYNAQYLQLVLGLSPLHAGLWSVPSAAAFIAGSMVVSALVRRMRPAFVMGGGLGVAALGFAMLVMLPAEGGLAWMVTSTVISSLGLAPVFTLATDLVVGSAPPERAGVASAISETSSEFGGALGIAILGSIGAAIYRSTMADAVPTGLAGAAEVEAARSTLGGAVALAGQLGGAAGAELLDTGRAALLHGLRLTAGICAAVLLAVGALVAVRLRSAGEAAQPKAPSDALPER</sequence>
<dbReference type="Proteomes" id="UP000271590">
    <property type="component" value="Unassembled WGS sequence"/>
</dbReference>
<evidence type="ECO:0000256" key="1">
    <source>
        <dbReference type="ARBA" id="ARBA00004651"/>
    </source>
</evidence>
<comment type="caution">
    <text evidence="9">The sequence shown here is derived from an EMBL/GenBank/DDBJ whole genome shotgun (WGS) entry which is preliminary data.</text>
</comment>
<dbReference type="SUPFAM" id="SSF103473">
    <property type="entry name" value="MFS general substrate transporter"/>
    <property type="match status" value="1"/>
</dbReference>
<dbReference type="GO" id="GO:0022857">
    <property type="term" value="F:transmembrane transporter activity"/>
    <property type="evidence" value="ECO:0007669"/>
    <property type="project" value="InterPro"/>
</dbReference>
<dbReference type="PANTHER" id="PTHR42718:SF47">
    <property type="entry name" value="METHYL VIOLOGEN RESISTANCE PROTEIN SMVA"/>
    <property type="match status" value="1"/>
</dbReference>
<dbReference type="Gene3D" id="1.20.1250.20">
    <property type="entry name" value="MFS general substrate transporter like domains"/>
    <property type="match status" value="1"/>
</dbReference>
<feature type="transmembrane region" description="Helical" evidence="7">
    <location>
        <begin position="488"/>
        <end position="508"/>
    </location>
</feature>
<feature type="transmembrane region" description="Helical" evidence="7">
    <location>
        <begin position="414"/>
        <end position="431"/>
    </location>
</feature>
<dbReference type="RefSeq" id="WP_124962216.1">
    <property type="nucleotide sequence ID" value="NZ_CBFHCE010000137.1"/>
</dbReference>
<dbReference type="InterPro" id="IPR036259">
    <property type="entry name" value="MFS_trans_sf"/>
</dbReference>
<feature type="transmembrane region" description="Helical" evidence="7">
    <location>
        <begin position="342"/>
        <end position="361"/>
    </location>
</feature>
<evidence type="ECO:0000256" key="7">
    <source>
        <dbReference type="SAM" id="Phobius"/>
    </source>
</evidence>
<keyword evidence="6 7" id="KW-0472">Membrane</keyword>
<feature type="transmembrane region" description="Helical" evidence="7">
    <location>
        <begin position="115"/>
        <end position="136"/>
    </location>
</feature>
<dbReference type="InterPro" id="IPR011701">
    <property type="entry name" value="MFS"/>
</dbReference>
<dbReference type="CDD" id="cd17321">
    <property type="entry name" value="MFS_MMR_MDR_like"/>
    <property type="match status" value="1"/>
</dbReference>
<dbReference type="Pfam" id="PF07690">
    <property type="entry name" value="MFS_1"/>
    <property type="match status" value="1"/>
</dbReference>
<feature type="transmembrane region" description="Helical" evidence="7">
    <location>
        <begin position="239"/>
        <end position="256"/>
    </location>
</feature>
<evidence type="ECO:0000259" key="8">
    <source>
        <dbReference type="PROSITE" id="PS50850"/>
    </source>
</evidence>
<feature type="transmembrane region" description="Helical" evidence="7">
    <location>
        <begin position="210"/>
        <end position="227"/>
    </location>
</feature>
<protein>
    <submittedName>
        <fullName evidence="9">MFS transporter</fullName>
    </submittedName>
</protein>
<dbReference type="GO" id="GO:0005886">
    <property type="term" value="C:plasma membrane"/>
    <property type="evidence" value="ECO:0007669"/>
    <property type="project" value="UniProtKB-SubCell"/>
</dbReference>
<dbReference type="AlphaFoldDB" id="A0A3P3E2C8"/>